<dbReference type="RefSeq" id="WP_235176693.1">
    <property type="nucleotide sequence ID" value="NZ_JAKFFV010000002.1"/>
</dbReference>
<reference evidence="1" key="1">
    <citation type="submission" date="2022-01" db="EMBL/GenBank/DDBJ databases">
        <title>Novel species in genus Dyadobacter.</title>
        <authorList>
            <person name="Ma C."/>
        </authorList>
    </citation>
    <scope>NUCLEOTIDE SEQUENCE</scope>
    <source>
        <strain evidence="1">CY357</strain>
    </source>
</reference>
<dbReference type="AlphaFoldDB" id="A0A9X1TSR3"/>
<accession>A0A9X1TSR3</accession>
<organism evidence="1 2">
    <name type="scientific">Dyadobacter chenhuakuii</name>
    <dbReference type="NCBI Taxonomy" id="2909339"/>
    <lineage>
        <taxon>Bacteria</taxon>
        <taxon>Pseudomonadati</taxon>
        <taxon>Bacteroidota</taxon>
        <taxon>Cytophagia</taxon>
        <taxon>Cytophagales</taxon>
        <taxon>Spirosomataceae</taxon>
        <taxon>Dyadobacter</taxon>
    </lineage>
</organism>
<gene>
    <name evidence="1" type="ORF">L0661_02690</name>
</gene>
<dbReference type="Proteomes" id="UP001139411">
    <property type="component" value="Unassembled WGS sequence"/>
</dbReference>
<evidence type="ECO:0000313" key="2">
    <source>
        <dbReference type="Proteomes" id="UP001139411"/>
    </source>
</evidence>
<dbReference type="EMBL" id="JAKFFV010000002">
    <property type="protein sequence ID" value="MCF2497197.1"/>
    <property type="molecule type" value="Genomic_DNA"/>
</dbReference>
<sequence length="82" mass="9502">MKIGEKLHKVLSKQYAPEEMITRKFERYDISFKTDAEGNPILLFIGELTPDGRIKGERFTRVLIKDQQGAILKDHWDAKGKI</sequence>
<protein>
    <submittedName>
        <fullName evidence="1">Uncharacterized protein</fullName>
    </submittedName>
</protein>
<proteinExistence type="predicted"/>
<name>A0A9X1TSR3_9BACT</name>
<evidence type="ECO:0000313" key="1">
    <source>
        <dbReference type="EMBL" id="MCF2497197.1"/>
    </source>
</evidence>
<comment type="caution">
    <text evidence="1">The sequence shown here is derived from an EMBL/GenBank/DDBJ whole genome shotgun (WGS) entry which is preliminary data.</text>
</comment>